<dbReference type="AlphaFoldDB" id="A0A7K1S8R8"/>
<protein>
    <recommendedName>
        <fullName evidence="1">HTH LytTR-type domain-containing protein</fullName>
    </recommendedName>
</protein>
<evidence type="ECO:0000313" key="2">
    <source>
        <dbReference type="EMBL" id="MVM30150.1"/>
    </source>
</evidence>
<evidence type="ECO:0000313" key="3">
    <source>
        <dbReference type="Proteomes" id="UP000436006"/>
    </source>
</evidence>
<feature type="domain" description="HTH LytTR-type" evidence="1">
    <location>
        <begin position="1"/>
        <end position="95"/>
    </location>
</feature>
<dbReference type="InterPro" id="IPR007492">
    <property type="entry name" value="LytTR_DNA-bd_dom"/>
</dbReference>
<proteinExistence type="predicted"/>
<dbReference type="RefSeq" id="WP_157584403.1">
    <property type="nucleotide sequence ID" value="NZ_WPIN01000003.1"/>
</dbReference>
<gene>
    <name evidence="2" type="ORF">GO755_08900</name>
</gene>
<dbReference type="GO" id="GO:0003677">
    <property type="term" value="F:DNA binding"/>
    <property type="evidence" value="ECO:0007669"/>
    <property type="project" value="InterPro"/>
</dbReference>
<dbReference type="EMBL" id="WPIN01000003">
    <property type="protein sequence ID" value="MVM30150.1"/>
    <property type="molecule type" value="Genomic_DNA"/>
</dbReference>
<dbReference type="Pfam" id="PF04397">
    <property type="entry name" value="LytTR"/>
    <property type="match status" value="1"/>
</dbReference>
<dbReference type="Gene3D" id="2.40.50.1020">
    <property type="entry name" value="LytTr DNA-binding domain"/>
    <property type="match status" value="1"/>
</dbReference>
<dbReference type="SMART" id="SM00850">
    <property type="entry name" value="LytTR"/>
    <property type="match status" value="1"/>
</dbReference>
<organism evidence="2 3">
    <name type="scientific">Spirosoma arboris</name>
    <dbReference type="NCBI Taxonomy" id="2682092"/>
    <lineage>
        <taxon>Bacteria</taxon>
        <taxon>Pseudomonadati</taxon>
        <taxon>Bacteroidota</taxon>
        <taxon>Cytophagia</taxon>
        <taxon>Cytophagales</taxon>
        <taxon>Cytophagaceae</taxon>
        <taxon>Spirosoma</taxon>
    </lineage>
</organism>
<dbReference type="Proteomes" id="UP000436006">
    <property type="component" value="Unassembled WGS sequence"/>
</dbReference>
<accession>A0A7K1S8R8</accession>
<name>A0A7K1S8R8_9BACT</name>
<evidence type="ECO:0000259" key="1">
    <source>
        <dbReference type="SMART" id="SM00850"/>
    </source>
</evidence>
<reference evidence="2 3" key="1">
    <citation type="submission" date="2019-12" db="EMBL/GenBank/DDBJ databases">
        <title>Spirosoma sp. HMF4905 genome sequencing and assembly.</title>
        <authorList>
            <person name="Kang H."/>
            <person name="Cha I."/>
            <person name="Kim H."/>
            <person name="Joh K."/>
        </authorList>
    </citation>
    <scope>NUCLEOTIDE SEQUENCE [LARGE SCALE GENOMIC DNA]</scope>
    <source>
        <strain evidence="2 3">HMF4905</strain>
    </source>
</reference>
<keyword evidence="3" id="KW-1185">Reference proteome</keyword>
<comment type="caution">
    <text evidence="2">The sequence shown here is derived from an EMBL/GenBank/DDBJ whole genome shotgun (WGS) entry which is preliminary data.</text>
</comment>
<sequence length="108" mass="12256">MRKQLLDADQIMYALGNGNYSNIYFSNGTTELTSHTLKWYEVGYPTLVRISKSAMINPRFIKESIVITPATAYITMHTGVQIAVSRRRMKRVFFTLRRIGGSSMSTKG</sequence>